<keyword evidence="4" id="KW-0808">Transferase</keyword>
<keyword evidence="3 11" id="KW-0328">Glycosyltransferase</keyword>
<evidence type="ECO:0000313" key="11">
    <source>
        <dbReference type="EMBL" id="MDW6091353.1"/>
    </source>
</evidence>
<dbReference type="NCBIfam" id="NF006629">
    <property type="entry name" value="PRK09198.1"/>
    <property type="match status" value="1"/>
</dbReference>
<dbReference type="InterPro" id="IPR016471">
    <property type="entry name" value="Nicotinamide_PRibTrfase"/>
</dbReference>
<evidence type="ECO:0000256" key="6">
    <source>
        <dbReference type="ARBA" id="ARBA00035024"/>
    </source>
</evidence>
<dbReference type="GO" id="GO:0004516">
    <property type="term" value="F:nicotinate phosphoribosyltransferase activity"/>
    <property type="evidence" value="ECO:0007669"/>
    <property type="project" value="UniProtKB-EC"/>
</dbReference>
<dbReference type="Proteomes" id="UP001279860">
    <property type="component" value="Unassembled WGS sequence"/>
</dbReference>
<sequence length="493" mass="55337">MNPLTAIDFYKADHRRQYPQGTEYVYSNFTPRSSRLAPVLEGFDERVVFVGLQGYIKRFLIEAWRDGFFNQPKEKVVARYKRRMDTSLGEGAVPVDHIEALHDLGYLPLEIKALPEGSRVNIKVPMFTIVNTLPEFYWLTNYLETSMSAEIWKTCTTATIAYEYKRLLTDYADQTGAPPAFVPLQGHDFSFRGMSGIVDSAQSSLGHLTSFIGTDSVTAIDYAEDYYNAEGVIGVSVPATEHSVMCMGTQEGEIETFRRLITELYPRGVVSIVSDTWDFWQVISSYTKTLKELILAREEDALGLAKVVFRPDSGDPVKIICGDPDAKPGTPEYKGAVECLWDIFGGDVTERGYKMLNSRVGLIYGDSITLERAQAILEGMKKKGFASNNIVLGIGSYTYQYLTRDNFGFAMKATWGQVNGEGREIFKDPKTDNGTKKSARGLLRVEKTATGFELFDQQTAEQEQQGELKTVFKDGVLVSEQTLMDIRERLTTQ</sequence>
<dbReference type="PANTHER" id="PTHR43816">
    <property type="entry name" value="NICOTINAMIDE PHOSPHORIBOSYLTRANSFERASE"/>
    <property type="match status" value="1"/>
</dbReference>
<dbReference type="Pfam" id="PF18127">
    <property type="entry name" value="NAMPT_N"/>
    <property type="match status" value="1"/>
</dbReference>
<dbReference type="PANTHER" id="PTHR43816:SF1">
    <property type="entry name" value="NICOTINAMIDE PHOSPHORIBOSYLTRANSFERASE"/>
    <property type="match status" value="1"/>
</dbReference>
<name>A0ABU4IT10_9VIBR</name>
<organism evidence="11 12">
    <name type="scientific">Vibrio rhizosphaerae</name>
    <dbReference type="NCBI Taxonomy" id="398736"/>
    <lineage>
        <taxon>Bacteria</taxon>
        <taxon>Pseudomonadati</taxon>
        <taxon>Pseudomonadota</taxon>
        <taxon>Gammaproteobacteria</taxon>
        <taxon>Vibrionales</taxon>
        <taxon>Vibrionaceae</taxon>
        <taxon>Vibrio</taxon>
    </lineage>
</organism>
<proteinExistence type="inferred from homology"/>
<comment type="catalytic activity">
    <reaction evidence="8">
        <text>beta-nicotinamide D-ribonucleotide + diphosphate = 5-phospho-alpha-D-ribose 1-diphosphate + nicotinamide + H(+)</text>
        <dbReference type="Rhea" id="RHEA:16149"/>
        <dbReference type="ChEBI" id="CHEBI:14649"/>
        <dbReference type="ChEBI" id="CHEBI:15378"/>
        <dbReference type="ChEBI" id="CHEBI:17154"/>
        <dbReference type="ChEBI" id="CHEBI:33019"/>
        <dbReference type="ChEBI" id="CHEBI:58017"/>
        <dbReference type="EC" id="2.4.2.12"/>
    </reaction>
    <physiologicalReaction direction="right-to-left" evidence="8">
        <dbReference type="Rhea" id="RHEA:16151"/>
    </physiologicalReaction>
</comment>
<evidence type="ECO:0000259" key="9">
    <source>
        <dbReference type="Pfam" id="PF04095"/>
    </source>
</evidence>
<gene>
    <name evidence="11" type="ORF">SBX64_02060</name>
</gene>
<evidence type="ECO:0000256" key="1">
    <source>
        <dbReference type="ARBA" id="ARBA00010897"/>
    </source>
</evidence>
<evidence type="ECO:0000256" key="2">
    <source>
        <dbReference type="ARBA" id="ARBA00022642"/>
    </source>
</evidence>
<comment type="pathway">
    <text evidence="5">Cofactor biosynthesis; NAD(+) biosynthesis; nicotinamide D-ribonucleotide from 5-phospho-alpha-D-ribose 1-diphosphate and nicotinamide: step 1/1.</text>
</comment>
<protein>
    <recommendedName>
        <fullName evidence="7">Nicotinamide phosphoribosyltransferase</fullName>
        <ecNumber evidence="6">2.4.2.12</ecNumber>
    </recommendedName>
</protein>
<feature type="domain" description="Nicotinate/nicotinamide phosphoribosyltransferase" evidence="9">
    <location>
        <begin position="185"/>
        <end position="475"/>
    </location>
</feature>
<dbReference type="InterPro" id="IPR041525">
    <property type="entry name" value="N/Namide_PRibTrfase"/>
</dbReference>
<dbReference type="RefSeq" id="WP_038185356.1">
    <property type="nucleotide sequence ID" value="NZ_AP024903.1"/>
</dbReference>
<feature type="domain" description="Nicotinamide phosphoribosyltransferase N-terminal" evidence="10">
    <location>
        <begin position="4"/>
        <end position="60"/>
    </location>
</feature>
<evidence type="ECO:0000256" key="4">
    <source>
        <dbReference type="ARBA" id="ARBA00022679"/>
    </source>
</evidence>
<dbReference type="CDD" id="cd01569">
    <property type="entry name" value="PBEF_like"/>
    <property type="match status" value="1"/>
</dbReference>
<evidence type="ECO:0000256" key="3">
    <source>
        <dbReference type="ARBA" id="ARBA00022676"/>
    </source>
</evidence>
<evidence type="ECO:0000313" key="12">
    <source>
        <dbReference type="Proteomes" id="UP001279860"/>
    </source>
</evidence>
<evidence type="ECO:0000259" key="10">
    <source>
        <dbReference type="Pfam" id="PF18127"/>
    </source>
</evidence>
<comment type="similarity">
    <text evidence="1">Belongs to the NAPRTase family.</text>
</comment>
<dbReference type="InterPro" id="IPR036068">
    <property type="entry name" value="Nicotinate_pribotase-like_C"/>
</dbReference>
<keyword evidence="12" id="KW-1185">Reference proteome</keyword>
<keyword evidence="11" id="KW-0436">Ligase</keyword>
<comment type="caution">
    <text evidence="11">The sequence shown here is derived from an EMBL/GenBank/DDBJ whole genome shotgun (WGS) entry which is preliminary data.</text>
</comment>
<dbReference type="SUPFAM" id="SSF51690">
    <property type="entry name" value="Nicotinate/Quinolinate PRTase C-terminal domain-like"/>
    <property type="match status" value="1"/>
</dbReference>
<dbReference type="EC" id="2.4.2.12" evidence="6"/>
<reference evidence="11 12" key="1">
    <citation type="submission" date="2023-11" db="EMBL/GenBank/DDBJ databases">
        <title>Plant-associative lifestyle of Vibrio porteresiae and its evolutionary dynamics.</title>
        <authorList>
            <person name="Rameshkumar N."/>
            <person name="Kirti K."/>
        </authorList>
    </citation>
    <scope>NUCLEOTIDE SEQUENCE [LARGE SCALE GENOMIC DNA]</scope>
    <source>
        <strain evidence="11 12">MSSRF7</strain>
    </source>
</reference>
<evidence type="ECO:0000256" key="5">
    <source>
        <dbReference type="ARBA" id="ARBA00035007"/>
    </source>
</evidence>
<dbReference type="InterPro" id="IPR013785">
    <property type="entry name" value="Aldolase_TIM"/>
</dbReference>
<evidence type="ECO:0000256" key="7">
    <source>
        <dbReference type="ARBA" id="ARBA00035036"/>
    </source>
</evidence>
<keyword evidence="2" id="KW-0662">Pyridine nucleotide biosynthesis</keyword>
<accession>A0ABU4IT10</accession>
<evidence type="ECO:0000256" key="8">
    <source>
        <dbReference type="ARBA" id="ARBA00047835"/>
    </source>
</evidence>
<dbReference type="Pfam" id="PF04095">
    <property type="entry name" value="NAPRTase"/>
    <property type="match status" value="1"/>
</dbReference>
<dbReference type="EMBL" id="JAWRCP010000001">
    <property type="protein sequence ID" value="MDW6091353.1"/>
    <property type="molecule type" value="Genomic_DNA"/>
</dbReference>
<dbReference type="GO" id="GO:0016757">
    <property type="term" value="F:glycosyltransferase activity"/>
    <property type="evidence" value="ECO:0007669"/>
    <property type="project" value="UniProtKB-KW"/>
</dbReference>
<dbReference type="PIRSF" id="PIRSF005943">
    <property type="entry name" value="NMPRT"/>
    <property type="match status" value="1"/>
</dbReference>
<dbReference type="Gene3D" id="3.20.20.70">
    <property type="entry name" value="Aldolase class I"/>
    <property type="match status" value="1"/>
</dbReference>
<dbReference type="InterPro" id="IPR041529">
    <property type="entry name" value="DUF5598"/>
</dbReference>